<dbReference type="KEGG" id="hat:RC74_09780"/>
<dbReference type="EMBL" id="CP014327">
    <property type="protein sequence ID" value="AML51511.1"/>
    <property type="molecule type" value="Genomic_DNA"/>
</dbReference>
<proteinExistence type="predicted"/>
<evidence type="ECO:0000313" key="1">
    <source>
        <dbReference type="EMBL" id="AML51511.1"/>
    </source>
</evidence>
<dbReference type="Proteomes" id="UP000070371">
    <property type="component" value="Chromosome"/>
</dbReference>
<dbReference type="InterPro" id="IPR011047">
    <property type="entry name" value="Quinoprotein_ADH-like_sf"/>
</dbReference>
<keyword evidence="2" id="KW-1185">Reference proteome</keyword>
<sequence length="391" mass="42267">MLPSKGYVDNQNISKRFIGSSNLNLLPYGMIVQTWSNQIVLLDSATGRIVKHNTLPTGEVPISSVNYKHVTIAPDGTLILKSQTRPIGCNIPGTMRIIKCSAQGMTMPNSHLAAVDPNTLEVLHDLDLPAPAASPHIIDMLADQIAIYFGTTEKLYRYFWDPTAKKLSADESWDASGILSEGQTALTAPTIMGEWVAVQTNGLFSTKAASSVVVVHKNDASKRAVIYPFGDTLAAGEISFAPPKAGGDPENNMVYSADMGMRKIAGIKLDQATGAMETAFVIDDISNTFQPSIGPKDKRVLMVTSIRLKSDSQTILESDFTQNQYTEQLTWRDAATGKLLAESDFYAPLTVNSLTTPGYGGRTYFPTAMGRGFYVLQVMPKPAPQQAPAGN</sequence>
<gene>
    <name evidence="1" type="ORF">RC74_09780</name>
</gene>
<evidence type="ECO:0000313" key="2">
    <source>
        <dbReference type="Proteomes" id="UP000070371"/>
    </source>
</evidence>
<dbReference type="STRING" id="1579316.RC74_09780"/>
<reference evidence="1 2" key="1">
    <citation type="submission" date="2016-02" db="EMBL/GenBank/DDBJ databases">
        <title>Complete genome sequence of Halocynthiibacter arcticus PAMC 20958t from arctic marine sediment.</title>
        <authorList>
            <person name="Lee Y.M."/>
            <person name="Baek K."/>
            <person name="Lee H.K."/>
            <person name="Shin S.C."/>
        </authorList>
    </citation>
    <scope>NUCLEOTIDE SEQUENCE [LARGE SCALE GENOMIC DNA]</scope>
    <source>
        <strain evidence="1">PAMC 20958</strain>
    </source>
</reference>
<organism evidence="1 2">
    <name type="scientific">Falsihalocynthiibacter arcticus</name>
    <dbReference type="NCBI Taxonomy" id="1579316"/>
    <lineage>
        <taxon>Bacteria</taxon>
        <taxon>Pseudomonadati</taxon>
        <taxon>Pseudomonadota</taxon>
        <taxon>Alphaproteobacteria</taxon>
        <taxon>Rhodobacterales</taxon>
        <taxon>Roseobacteraceae</taxon>
        <taxon>Falsihalocynthiibacter</taxon>
    </lineage>
</organism>
<dbReference type="SUPFAM" id="SSF50998">
    <property type="entry name" value="Quinoprotein alcohol dehydrogenase-like"/>
    <property type="match status" value="1"/>
</dbReference>
<accession>A0A126UZL2</accession>
<name>A0A126UZL2_9RHOB</name>
<protein>
    <submittedName>
        <fullName evidence="1">Uncharacterized protein</fullName>
    </submittedName>
</protein>
<dbReference type="AlphaFoldDB" id="A0A126UZL2"/>